<feature type="transmembrane region" description="Helical" evidence="7">
    <location>
        <begin position="281"/>
        <end position="301"/>
    </location>
</feature>
<keyword evidence="10" id="KW-1185">Reference proteome</keyword>
<dbReference type="Gene3D" id="1.20.1250.20">
    <property type="entry name" value="MFS general substrate transporter like domains"/>
    <property type="match status" value="2"/>
</dbReference>
<dbReference type="Pfam" id="PF07690">
    <property type="entry name" value="MFS_1"/>
    <property type="match status" value="1"/>
</dbReference>
<gene>
    <name evidence="9" type="ORF">EJ04DRAFT_453488</name>
</gene>
<dbReference type="GO" id="GO:0022857">
    <property type="term" value="F:transmembrane transporter activity"/>
    <property type="evidence" value="ECO:0007669"/>
    <property type="project" value="InterPro"/>
</dbReference>
<dbReference type="FunFam" id="1.20.1250.20:FF:000064">
    <property type="entry name" value="MFS allantoate transporter"/>
    <property type="match status" value="1"/>
</dbReference>
<dbReference type="PANTHER" id="PTHR43791:SF40">
    <property type="entry name" value="THIAMINE PATHWAY TRANSPORTER THI73"/>
    <property type="match status" value="1"/>
</dbReference>
<evidence type="ECO:0000313" key="9">
    <source>
        <dbReference type="EMBL" id="KAF2741218.1"/>
    </source>
</evidence>
<comment type="subcellular location">
    <subcellularLocation>
        <location evidence="1">Membrane</location>
        <topology evidence="1">Multi-pass membrane protein</topology>
    </subcellularLocation>
</comment>
<feature type="transmembrane region" description="Helical" evidence="7">
    <location>
        <begin position="89"/>
        <end position="107"/>
    </location>
</feature>
<feature type="transmembrane region" description="Helical" evidence="7">
    <location>
        <begin position="144"/>
        <end position="166"/>
    </location>
</feature>
<feature type="transmembrane region" description="Helical" evidence="7">
    <location>
        <begin position="345"/>
        <end position="365"/>
    </location>
</feature>
<comment type="similarity">
    <text evidence="6">Belongs to the major facilitator superfamily. Allantoate permease family.</text>
</comment>
<dbReference type="InterPro" id="IPR011701">
    <property type="entry name" value="MFS"/>
</dbReference>
<keyword evidence="4 7" id="KW-1133">Transmembrane helix</keyword>
<evidence type="ECO:0000256" key="2">
    <source>
        <dbReference type="ARBA" id="ARBA00022448"/>
    </source>
</evidence>
<feature type="transmembrane region" description="Helical" evidence="7">
    <location>
        <begin position="371"/>
        <end position="394"/>
    </location>
</feature>
<evidence type="ECO:0000256" key="5">
    <source>
        <dbReference type="ARBA" id="ARBA00023136"/>
    </source>
</evidence>
<dbReference type="PROSITE" id="PS50850">
    <property type="entry name" value="MFS"/>
    <property type="match status" value="1"/>
</dbReference>
<reference evidence="9" key="1">
    <citation type="journal article" date="2020" name="Stud. Mycol.">
        <title>101 Dothideomycetes genomes: a test case for predicting lifestyles and emergence of pathogens.</title>
        <authorList>
            <person name="Haridas S."/>
            <person name="Albert R."/>
            <person name="Binder M."/>
            <person name="Bloem J."/>
            <person name="Labutti K."/>
            <person name="Salamov A."/>
            <person name="Andreopoulos B."/>
            <person name="Baker S."/>
            <person name="Barry K."/>
            <person name="Bills G."/>
            <person name="Bluhm B."/>
            <person name="Cannon C."/>
            <person name="Castanera R."/>
            <person name="Culley D."/>
            <person name="Daum C."/>
            <person name="Ezra D."/>
            <person name="Gonzalez J."/>
            <person name="Henrissat B."/>
            <person name="Kuo A."/>
            <person name="Liang C."/>
            <person name="Lipzen A."/>
            <person name="Lutzoni F."/>
            <person name="Magnuson J."/>
            <person name="Mondo S."/>
            <person name="Nolan M."/>
            <person name="Ohm R."/>
            <person name="Pangilinan J."/>
            <person name="Park H.-J."/>
            <person name="Ramirez L."/>
            <person name="Alfaro M."/>
            <person name="Sun H."/>
            <person name="Tritt A."/>
            <person name="Yoshinaga Y."/>
            <person name="Zwiers L.-H."/>
            <person name="Turgeon B."/>
            <person name="Goodwin S."/>
            <person name="Spatafora J."/>
            <person name="Crous P."/>
            <person name="Grigoriev I."/>
        </authorList>
    </citation>
    <scope>NUCLEOTIDE SEQUENCE</scope>
    <source>
        <strain evidence="9">CBS 125425</strain>
    </source>
</reference>
<dbReference type="PANTHER" id="PTHR43791">
    <property type="entry name" value="PERMEASE-RELATED"/>
    <property type="match status" value="1"/>
</dbReference>
<evidence type="ECO:0000259" key="8">
    <source>
        <dbReference type="PROSITE" id="PS50850"/>
    </source>
</evidence>
<keyword evidence="3 7" id="KW-0812">Transmembrane</keyword>
<feature type="transmembrane region" description="Helical" evidence="7">
    <location>
        <begin position="50"/>
        <end position="69"/>
    </location>
</feature>
<feature type="transmembrane region" description="Helical" evidence="7">
    <location>
        <begin position="443"/>
        <end position="462"/>
    </location>
</feature>
<evidence type="ECO:0000256" key="4">
    <source>
        <dbReference type="ARBA" id="ARBA00022989"/>
    </source>
</evidence>
<feature type="transmembrane region" description="Helical" evidence="7">
    <location>
        <begin position="119"/>
        <end position="138"/>
    </location>
</feature>
<evidence type="ECO:0000256" key="1">
    <source>
        <dbReference type="ARBA" id="ARBA00004141"/>
    </source>
</evidence>
<sequence>MAQKEGAVEASAGNWDRDSGVDTAWNYIQQHPDTSAAGTNLSRLRRRIDWHIIPLMFLCYTLQFLDKVIYNYTAVMGINASLSLRGNDFSNIATFFFVAYLVFEIPNSWLLQKIPAAKWLGINVVLWGVATACGAAATGYRTLLVSRVFLGIFEATIGPSLLLISSMWYTKSEAAPRFCFWYCGLGVGQIVGGAVSYGFQHISTEAGMEGWRILFLVLGLVTVVVGAVTGFWLPDTPMHAKWLTDEEKMALIQHVSVNRTGIEGRRYRFKEVLEAMLDPQVWLLTLAVILLSVSSGVVTTYSSTLIRNLGYAPKQAALMNTPSGAISIFFTLLVGYGIRTQSHRWAWIVVCIIPGIIGGALMSFLSPQLHGSGVLAGIYLVNAIVAPLPVYYNWISSNVSGYTKRPFCAALVAGSFSIGNIIGPQTFQAKDAPDFLPAKYAVLGTQAGCAFVTVCLFVYYLWQNRRRSAAAAAAEATGERESEYLEAETWKGQTDREMRGFVYVY</sequence>
<organism evidence="9 10">
    <name type="scientific">Polyplosphaeria fusca</name>
    <dbReference type="NCBI Taxonomy" id="682080"/>
    <lineage>
        <taxon>Eukaryota</taxon>
        <taxon>Fungi</taxon>
        <taxon>Dikarya</taxon>
        <taxon>Ascomycota</taxon>
        <taxon>Pezizomycotina</taxon>
        <taxon>Dothideomycetes</taxon>
        <taxon>Pleosporomycetidae</taxon>
        <taxon>Pleosporales</taxon>
        <taxon>Tetraplosphaeriaceae</taxon>
        <taxon>Polyplosphaeria</taxon>
    </lineage>
</organism>
<comment type="caution">
    <text evidence="9">The sequence shown here is derived from an EMBL/GenBank/DDBJ whole genome shotgun (WGS) entry which is preliminary data.</text>
</comment>
<evidence type="ECO:0000256" key="6">
    <source>
        <dbReference type="ARBA" id="ARBA00037968"/>
    </source>
</evidence>
<protein>
    <submittedName>
        <fullName evidence="9">MFS general substrate transporter</fullName>
    </submittedName>
</protein>
<dbReference type="InterPro" id="IPR036259">
    <property type="entry name" value="MFS_trans_sf"/>
</dbReference>
<feature type="transmembrane region" description="Helical" evidence="7">
    <location>
        <begin position="178"/>
        <end position="199"/>
    </location>
</feature>
<feature type="domain" description="Major facilitator superfamily (MFS) profile" evidence="8">
    <location>
        <begin position="52"/>
        <end position="465"/>
    </location>
</feature>
<feature type="transmembrane region" description="Helical" evidence="7">
    <location>
        <begin position="406"/>
        <end position="423"/>
    </location>
</feature>
<evidence type="ECO:0000313" key="10">
    <source>
        <dbReference type="Proteomes" id="UP000799444"/>
    </source>
</evidence>
<keyword evidence="2" id="KW-0813">Transport</keyword>
<dbReference type="SUPFAM" id="SSF103473">
    <property type="entry name" value="MFS general substrate transporter"/>
    <property type="match status" value="1"/>
</dbReference>
<accession>A0A9P4RCS2</accession>
<keyword evidence="5 7" id="KW-0472">Membrane</keyword>
<evidence type="ECO:0000256" key="3">
    <source>
        <dbReference type="ARBA" id="ARBA00022692"/>
    </source>
</evidence>
<proteinExistence type="inferred from homology"/>
<dbReference type="EMBL" id="ML996097">
    <property type="protein sequence ID" value="KAF2741218.1"/>
    <property type="molecule type" value="Genomic_DNA"/>
</dbReference>
<dbReference type="InterPro" id="IPR020846">
    <property type="entry name" value="MFS_dom"/>
</dbReference>
<dbReference type="Proteomes" id="UP000799444">
    <property type="component" value="Unassembled WGS sequence"/>
</dbReference>
<evidence type="ECO:0000256" key="7">
    <source>
        <dbReference type="SAM" id="Phobius"/>
    </source>
</evidence>
<feature type="transmembrane region" description="Helical" evidence="7">
    <location>
        <begin position="321"/>
        <end position="338"/>
    </location>
</feature>
<dbReference type="AlphaFoldDB" id="A0A9P4RCS2"/>
<name>A0A9P4RCS2_9PLEO</name>
<feature type="transmembrane region" description="Helical" evidence="7">
    <location>
        <begin position="211"/>
        <end position="233"/>
    </location>
</feature>
<dbReference type="OrthoDB" id="6730379at2759"/>
<dbReference type="GO" id="GO:0016020">
    <property type="term" value="C:membrane"/>
    <property type="evidence" value="ECO:0007669"/>
    <property type="project" value="UniProtKB-SubCell"/>
</dbReference>